<feature type="compositionally biased region" description="Low complexity" evidence="2">
    <location>
        <begin position="843"/>
        <end position="862"/>
    </location>
</feature>
<dbReference type="AlphaFoldDB" id="A0A814HU24"/>
<dbReference type="PROSITE" id="PS50896">
    <property type="entry name" value="LISH"/>
    <property type="match status" value="1"/>
</dbReference>
<gene>
    <name evidence="3" type="ORF">XAT740_LOCUS13901</name>
</gene>
<dbReference type="GO" id="GO:0060287">
    <property type="term" value="P:epithelial cilium movement involved in determination of left/right asymmetry"/>
    <property type="evidence" value="ECO:0007669"/>
    <property type="project" value="TreeGrafter"/>
</dbReference>
<feature type="compositionally biased region" description="Basic and acidic residues" evidence="2">
    <location>
        <begin position="483"/>
        <end position="502"/>
    </location>
</feature>
<evidence type="ECO:0000313" key="3">
    <source>
        <dbReference type="EMBL" id="CAF1014534.1"/>
    </source>
</evidence>
<accession>A0A814HU24</accession>
<proteinExistence type="predicted"/>
<comment type="caution">
    <text evidence="3">The sequence shown here is derived from an EMBL/GenBank/DDBJ whole genome shotgun (WGS) entry which is preliminary data.</text>
</comment>
<keyword evidence="1" id="KW-0175">Coiled coil</keyword>
<feature type="compositionally biased region" description="Polar residues" evidence="2">
    <location>
        <begin position="466"/>
        <end position="481"/>
    </location>
</feature>
<reference evidence="3" key="1">
    <citation type="submission" date="2021-02" db="EMBL/GenBank/DDBJ databases">
        <authorList>
            <person name="Nowell W R."/>
        </authorList>
    </citation>
    <scope>NUCLEOTIDE SEQUENCE</scope>
</reference>
<keyword evidence="4" id="KW-1185">Reference proteome</keyword>
<dbReference type="GO" id="GO:0036064">
    <property type="term" value="C:ciliary basal body"/>
    <property type="evidence" value="ECO:0007669"/>
    <property type="project" value="TreeGrafter"/>
</dbReference>
<feature type="coiled-coil region" evidence="1">
    <location>
        <begin position="224"/>
        <end position="329"/>
    </location>
</feature>
<feature type="region of interest" description="Disordered" evidence="2">
    <location>
        <begin position="465"/>
        <end position="502"/>
    </location>
</feature>
<feature type="region of interest" description="Disordered" evidence="2">
    <location>
        <begin position="763"/>
        <end position="785"/>
    </location>
</feature>
<dbReference type="GO" id="GO:0005576">
    <property type="term" value="C:extracellular region"/>
    <property type="evidence" value="ECO:0007669"/>
    <property type="project" value="GOC"/>
</dbReference>
<evidence type="ECO:0000256" key="1">
    <source>
        <dbReference type="SAM" id="Coils"/>
    </source>
</evidence>
<dbReference type="PANTHER" id="PTHR39063:SF1">
    <property type="entry name" value="OFD1 CENTRIOLE AND CENTRIOLAR SATELLITE PROTEIN"/>
    <property type="match status" value="1"/>
</dbReference>
<feature type="compositionally biased region" description="Polar residues" evidence="2">
    <location>
        <begin position="729"/>
        <end position="744"/>
    </location>
</feature>
<protein>
    <recommendedName>
        <fullName evidence="5">LisH domain-containing protein</fullName>
    </recommendedName>
</protein>
<dbReference type="Proteomes" id="UP000663828">
    <property type="component" value="Unassembled WGS sequence"/>
</dbReference>
<dbReference type="InterPro" id="IPR055289">
    <property type="entry name" value="OFD1"/>
</dbReference>
<dbReference type="InterPro" id="IPR006594">
    <property type="entry name" value="LisH"/>
</dbReference>
<dbReference type="EMBL" id="CAJNOR010000819">
    <property type="protein sequence ID" value="CAF1014534.1"/>
    <property type="molecule type" value="Genomic_DNA"/>
</dbReference>
<evidence type="ECO:0008006" key="5">
    <source>
        <dbReference type="Google" id="ProtNLM"/>
    </source>
</evidence>
<feature type="compositionally biased region" description="Low complexity" evidence="2">
    <location>
        <begin position="767"/>
        <end position="779"/>
    </location>
</feature>
<name>A0A814HU24_ADIRI</name>
<feature type="compositionally biased region" description="Polar residues" evidence="2">
    <location>
        <begin position="803"/>
        <end position="827"/>
    </location>
</feature>
<dbReference type="GO" id="GO:0005813">
    <property type="term" value="C:centrosome"/>
    <property type="evidence" value="ECO:0007669"/>
    <property type="project" value="TreeGrafter"/>
</dbReference>
<dbReference type="PANTHER" id="PTHR39063">
    <property type="entry name" value="ORAL-FACIAL-DIGITAL SYNDROME 1 PROTEIN HOMOLOG"/>
    <property type="match status" value="1"/>
</dbReference>
<sequence>MTSVDQNGLSGRDLRIKLFDLMKSKGIVDNVKVRSENVSLNFFSHNQSSEFQSHLRGRLIQELRGGVDDQIRFSSSETQPTLLVRALNALILDYFQVQKYDYTSSVFIPDANINDYKVMSDEEILRLLNISTESTFYKKIKSNKENHAHTSLLMAMLTCIASWLPGSWQSNGTQTSHDLWSGSIAGATLDEKLSNLDAMYNNRQDDVTSMHNLSTEEKLLLFQKNIELRTKESLQQQMEQFRENEIKKIREDERLKCQMELQSLRKELEALYHSKHETLNEKEGRISDRFKAELENERRELYGQRQTFLEELKAMKMRETENQRNLEIRERSLTLEADRVKRLEDDIRKREVGLANTELHVDQQVQMKLNKLRFEVEQQFTERNKNLQLIEMRNQEETRRLAEERLAAEQAKAEVVSMRKHYSEADSKILRLQSEIKVLQNENEILREKSKQSVDYQSIREENAVLKSQMNNTTSRSQRSNRYQHDSDSSSPHERSHGSRGVIRELKTILDNQAVGQRVVNDELVDLKTQIALLQSSNEPEPYFNGRFPSNHGGDYLSRVVRSASDAQLNQSRYSTSSNYNQFIEEAKLRMHELDREADRVEESYRDYQHRILTQTSQPHALQLTEIDYSSARRGPTVKLSAQIQGASNPTTSIMPASTSLQDINSHTQKYNWNKDQPMINLTESLLTSKSNPSSRPKTFSQSNDHIFEHPEITIKPSRADDRASRRSLVTTKSVTHYQSNGGSVPNILEHPDMKTPIVMETQQQVSLSSSSASTPSSSHPNNRKIMRQQSADVYATMARTVSPANRDQYQTNAAPNQRRTDSSGSAIDNIMESPEQEKSEDSSSFSLPPPTTTTVATKAPVQIVREYSEVSSASDVDRTGKHSRNTNKPQSEEDDFW</sequence>
<organism evidence="3 4">
    <name type="scientific">Adineta ricciae</name>
    <name type="common">Rotifer</name>
    <dbReference type="NCBI Taxonomy" id="249248"/>
    <lineage>
        <taxon>Eukaryota</taxon>
        <taxon>Metazoa</taxon>
        <taxon>Spiralia</taxon>
        <taxon>Gnathifera</taxon>
        <taxon>Rotifera</taxon>
        <taxon>Eurotatoria</taxon>
        <taxon>Bdelloidea</taxon>
        <taxon>Adinetida</taxon>
        <taxon>Adinetidae</taxon>
        <taxon>Adineta</taxon>
    </lineage>
</organism>
<feature type="region of interest" description="Disordered" evidence="2">
    <location>
        <begin position="719"/>
        <end position="751"/>
    </location>
</feature>
<evidence type="ECO:0000313" key="4">
    <source>
        <dbReference type="Proteomes" id="UP000663828"/>
    </source>
</evidence>
<feature type="region of interest" description="Disordered" evidence="2">
    <location>
        <begin position="802"/>
        <end position="898"/>
    </location>
</feature>
<feature type="coiled-coil region" evidence="1">
    <location>
        <begin position="584"/>
        <end position="611"/>
    </location>
</feature>
<evidence type="ECO:0000256" key="2">
    <source>
        <dbReference type="SAM" id="MobiDB-lite"/>
    </source>
</evidence>